<organism evidence="1">
    <name type="scientific">Myoviridae sp. ctLq07</name>
    <dbReference type="NCBI Taxonomy" id="2827681"/>
    <lineage>
        <taxon>Viruses</taxon>
        <taxon>Duplodnaviria</taxon>
        <taxon>Heunggongvirae</taxon>
        <taxon>Uroviricota</taxon>
        <taxon>Caudoviricetes</taxon>
    </lineage>
</organism>
<sequence length="365" mass="39228">MGNTILTPQIIANEALMVLESNLTMANLVHRDYSKEFVKVGDTITVRKPAKFVAKNFIGETEEQEVTEGSVPVKMDRYRDVTVAVSSKEMSLDIKDFSEQVITPALSSIAQAVDVDLLTVGIEKAGSKVSVSSTPVIGDIANVAKALDKKKAPRDNNRNLVLSVDTLYKYNTLDNFAKACYKGDSEALKESEIGKVYTMNSFMSQNTPENASATAGTATAYKVKCTKGATQFTVSDGSAKTGTIKAGDKLIVNGYLFEVAEDVTLAEGAGTLKVTEKIPFAIETPVSAMLINKAHSLGFHRNGLALVTRQLELPQGAAKAAIASANGLAVRVVFDYDSKTKTDKVSFDIIYGVKDLDDDLLVDFA</sequence>
<dbReference type="GO" id="GO:0019028">
    <property type="term" value="C:viral capsid"/>
    <property type="evidence" value="ECO:0007669"/>
    <property type="project" value="UniProtKB-KW"/>
</dbReference>
<reference evidence="1" key="1">
    <citation type="journal article" date="2021" name="Proc. Natl. Acad. Sci. U.S.A.">
        <title>A Catalog of Tens of Thousands of Viruses from Human Metagenomes Reveals Hidden Associations with Chronic Diseases.</title>
        <authorList>
            <person name="Tisza M.J."/>
            <person name="Buck C.B."/>
        </authorList>
    </citation>
    <scope>NUCLEOTIDE SEQUENCE</scope>
    <source>
        <strain evidence="1">CtLq07</strain>
    </source>
</reference>
<proteinExistence type="predicted"/>
<accession>A0A8S5TCI1</accession>
<keyword evidence="1" id="KW-0946">Virion</keyword>
<dbReference type="EMBL" id="BK032789">
    <property type="protein sequence ID" value="DAF60466.1"/>
    <property type="molecule type" value="Genomic_DNA"/>
</dbReference>
<name>A0A8S5TCI1_9CAUD</name>
<evidence type="ECO:0000313" key="1">
    <source>
        <dbReference type="EMBL" id="DAF60466.1"/>
    </source>
</evidence>
<protein>
    <submittedName>
        <fullName evidence="1">Coat protein</fullName>
    </submittedName>
</protein>
<keyword evidence="1" id="KW-0167">Capsid protein</keyword>